<dbReference type="Proteomes" id="UP000217676">
    <property type="component" value="Chromosome"/>
</dbReference>
<dbReference type="InterPro" id="IPR029069">
    <property type="entry name" value="HotDog_dom_sf"/>
</dbReference>
<evidence type="ECO:0000313" key="2">
    <source>
        <dbReference type="EMBL" id="BAU84707.1"/>
    </source>
</evidence>
<proteinExistence type="predicted"/>
<dbReference type="KEGG" id="slau:SLA_3803"/>
<organism evidence="2 3">
    <name type="scientific">Streptomyces laurentii</name>
    <dbReference type="NCBI Taxonomy" id="39478"/>
    <lineage>
        <taxon>Bacteria</taxon>
        <taxon>Bacillati</taxon>
        <taxon>Actinomycetota</taxon>
        <taxon>Actinomycetes</taxon>
        <taxon>Kitasatosporales</taxon>
        <taxon>Streptomycetaceae</taxon>
        <taxon>Streptomyces</taxon>
    </lineage>
</organism>
<accession>A0A160P078</accession>
<keyword evidence="3" id="KW-1185">Reference proteome</keyword>
<gene>
    <name evidence="2" type="ORF">SLA_3803</name>
</gene>
<dbReference type="SUPFAM" id="SSF54637">
    <property type="entry name" value="Thioesterase/thiol ester dehydrase-isomerase"/>
    <property type="match status" value="1"/>
</dbReference>
<reference evidence="2 3" key="1">
    <citation type="journal article" date="2016" name="Genome Announc.">
        <title>Complete Genome Sequence of Thiostrepton-Producing Streptomyces laurentii ATCC 31255.</title>
        <authorList>
            <person name="Doi K."/>
            <person name="Fujino Y."/>
            <person name="Nagayoshi Y."/>
            <person name="Ohshima T."/>
            <person name="Ogata S."/>
        </authorList>
    </citation>
    <scope>NUCLEOTIDE SEQUENCE [LARGE SCALE GENOMIC DNA]</scope>
    <source>
        <strain evidence="2 3">ATCC 31255</strain>
    </source>
</reference>
<evidence type="ECO:0000313" key="3">
    <source>
        <dbReference type="Proteomes" id="UP000217676"/>
    </source>
</evidence>
<protein>
    <submittedName>
        <fullName evidence="2">Involved in the lipid metabolism</fullName>
    </submittedName>
</protein>
<evidence type="ECO:0000256" key="1">
    <source>
        <dbReference type="SAM" id="MobiDB-lite"/>
    </source>
</evidence>
<feature type="compositionally biased region" description="Gly residues" evidence="1">
    <location>
        <begin position="151"/>
        <end position="165"/>
    </location>
</feature>
<dbReference type="AlphaFoldDB" id="A0A160P078"/>
<sequence length="181" mass="18507">MTTGPAPAQAPAQSQAPAVRVRVRPGDVLDPLVVPVTRTLIVAGAIAARDYQDVHHDAERAREKGSPDIFMNILTTNGLVGRYITDRFGPRAVLRAVSIRLGAPNYPGDTMTLTGTVTEVDGATVRVRVVGANGLGHHVTGTVTVDVPGDGPTGAPGDGPTGAPGDGPADVPDGAPREASR</sequence>
<dbReference type="Gene3D" id="3.10.129.10">
    <property type="entry name" value="Hotdog Thioesterase"/>
    <property type="match status" value="1"/>
</dbReference>
<feature type="region of interest" description="Disordered" evidence="1">
    <location>
        <begin position="143"/>
        <end position="181"/>
    </location>
</feature>
<dbReference type="EMBL" id="AP017424">
    <property type="protein sequence ID" value="BAU84707.1"/>
    <property type="molecule type" value="Genomic_DNA"/>
</dbReference>
<name>A0A160P078_STRLU</name>